<reference evidence="2 3" key="1">
    <citation type="submission" date="2021-01" db="EMBL/GenBank/DDBJ databases">
        <title>Whole genome shotgun sequence of Actinoplanes palleronii NBRC 14916.</title>
        <authorList>
            <person name="Komaki H."/>
            <person name="Tamura T."/>
        </authorList>
    </citation>
    <scope>NUCLEOTIDE SEQUENCE [LARGE SCALE GENOMIC DNA]</scope>
    <source>
        <strain evidence="2 3">NBRC 14916</strain>
    </source>
</reference>
<proteinExistence type="predicted"/>
<name>A0ABQ4B0L3_9ACTN</name>
<protein>
    <submittedName>
        <fullName evidence="2">Uncharacterized protein</fullName>
    </submittedName>
</protein>
<evidence type="ECO:0000256" key="1">
    <source>
        <dbReference type="SAM" id="MobiDB-lite"/>
    </source>
</evidence>
<dbReference type="RefSeq" id="WP_203823488.1">
    <property type="nucleotide sequence ID" value="NZ_BAAATY010000005.1"/>
</dbReference>
<keyword evidence="3" id="KW-1185">Reference proteome</keyword>
<comment type="caution">
    <text evidence="2">The sequence shown here is derived from an EMBL/GenBank/DDBJ whole genome shotgun (WGS) entry which is preliminary data.</text>
</comment>
<dbReference type="Proteomes" id="UP000624709">
    <property type="component" value="Unassembled WGS sequence"/>
</dbReference>
<evidence type="ECO:0000313" key="3">
    <source>
        <dbReference type="Proteomes" id="UP000624709"/>
    </source>
</evidence>
<evidence type="ECO:0000313" key="2">
    <source>
        <dbReference type="EMBL" id="GIE64209.1"/>
    </source>
</evidence>
<dbReference type="EMBL" id="BOMS01000007">
    <property type="protein sequence ID" value="GIE64209.1"/>
    <property type="molecule type" value="Genomic_DNA"/>
</dbReference>
<accession>A0ABQ4B0L3</accession>
<gene>
    <name evidence="2" type="ORF">Apa02nite_003170</name>
</gene>
<feature type="region of interest" description="Disordered" evidence="1">
    <location>
        <begin position="89"/>
        <end position="141"/>
    </location>
</feature>
<organism evidence="2 3">
    <name type="scientific">Actinoplanes palleronii</name>
    <dbReference type="NCBI Taxonomy" id="113570"/>
    <lineage>
        <taxon>Bacteria</taxon>
        <taxon>Bacillati</taxon>
        <taxon>Actinomycetota</taxon>
        <taxon>Actinomycetes</taxon>
        <taxon>Micromonosporales</taxon>
        <taxon>Micromonosporaceae</taxon>
        <taxon>Actinoplanes</taxon>
    </lineage>
</organism>
<sequence length="141" mass="15433">MELRWWSIEVFDGPRQSAARWQDSYGNALVEAAVTHGAYDWAWHRHTWGVLFEIGFRTDEQFTGFRDLAGVRAALDAVPDPVNGLLIYPGRGGSSGRVQPRRPLPKSGAGAAALPVEPSRTELRLGPTSPPVTTGGVRRAR</sequence>